<organism evidence="2">
    <name type="scientific">viral metagenome</name>
    <dbReference type="NCBI Taxonomy" id="1070528"/>
    <lineage>
        <taxon>unclassified sequences</taxon>
        <taxon>metagenomes</taxon>
        <taxon>organismal metagenomes</taxon>
    </lineage>
</organism>
<evidence type="ECO:0000313" key="2">
    <source>
        <dbReference type="EMBL" id="QHU09586.1"/>
    </source>
</evidence>
<dbReference type="EMBL" id="MN740739">
    <property type="protein sequence ID" value="QHU09586.1"/>
    <property type="molecule type" value="Genomic_DNA"/>
</dbReference>
<protein>
    <recommendedName>
        <fullName evidence="1">Minor capsid protein P8 central region domain-containing protein</fullName>
    </recommendedName>
</protein>
<sequence>MGTIGPDFELPYTKKSAAGQNGRVTFDSEDRSAMIPGFATDTSVERSFQTDMLRGNWEKTPVSEVFFSAKNMDVIQNSIRKSVYERSKPKGYVIDKQSIDELKIIMRAIYLQYARNLPNGIAEQVADLNNKVCDWSVPHILSAVDHYFFYINDISHLPVPLAHMKHLSSAGTKSLPSNPFI</sequence>
<proteinExistence type="predicted"/>
<reference evidence="2" key="1">
    <citation type="journal article" date="2020" name="Nature">
        <title>Giant virus diversity and host interactions through global metagenomics.</title>
        <authorList>
            <person name="Schulz F."/>
            <person name="Roux S."/>
            <person name="Paez-Espino D."/>
            <person name="Jungbluth S."/>
            <person name="Walsh D.A."/>
            <person name="Denef V.J."/>
            <person name="McMahon K.D."/>
            <person name="Konstantinidis K.T."/>
            <person name="Eloe-Fadrosh E.A."/>
            <person name="Kyrpides N.C."/>
            <person name="Woyke T."/>
        </authorList>
    </citation>
    <scope>NUCLEOTIDE SEQUENCE</scope>
    <source>
        <strain evidence="2">GVMAG-S-1101164-105</strain>
    </source>
</reference>
<dbReference type="Pfam" id="PF19065">
    <property type="entry name" value="P8_CR"/>
    <property type="match status" value="1"/>
</dbReference>
<dbReference type="AlphaFoldDB" id="A0A6C0JXP8"/>
<dbReference type="InterPro" id="IPR043916">
    <property type="entry name" value="P8_CR"/>
</dbReference>
<evidence type="ECO:0000259" key="1">
    <source>
        <dbReference type="Pfam" id="PF19065"/>
    </source>
</evidence>
<feature type="domain" description="Minor capsid protein P8 central region" evidence="1">
    <location>
        <begin position="57"/>
        <end position="178"/>
    </location>
</feature>
<accession>A0A6C0JXP8</accession>
<name>A0A6C0JXP8_9ZZZZ</name>